<feature type="compositionally biased region" description="Polar residues" evidence="1">
    <location>
        <begin position="44"/>
        <end position="68"/>
    </location>
</feature>
<feature type="compositionally biased region" description="Low complexity" evidence="1">
    <location>
        <begin position="386"/>
        <end position="399"/>
    </location>
</feature>
<feature type="region of interest" description="Disordered" evidence="1">
    <location>
        <begin position="44"/>
        <end position="70"/>
    </location>
</feature>
<keyword evidence="2" id="KW-0472">Membrane</keyword>
<feature type="compositionally biased region" description="Polar residues" evidence="1">
    <location>
        <begin position="409"/>
        <end position="420"/>
    </location>
</feature>
<feature type="region of interest" description="Disordered" evidence="1">
    <location>
        <begin position="386"/>
        <end position="445"/>
    </location>
</feature>
<keyword evidence="2" id="KW-0812">Transmembrane</keyword>
<evidence type="ECO:0000256" key="2">
    <source>
        <dbReference type="SAM" id="Phobius"/>
    </source>
</evidence>
<feature type="transmembrane region" description="Helical" evidence="2">
    <location>
        <begin position="299"/>
        <end position="318"/>
    </location>
</feature>
<evidence type="ECO:0000313" key="4">
    <source>
        <dbReference type="Proteomes" id="UP001194580"/>
    </source>
</evidence>
<evidence type="ECO:0000313" key="3">
    <source>
        <dbReference type="EMBL" id="KAG0278793.1"/>
    </source>
</evidence>
<gene>
    <name evidence="3" type="ORF">BGZ95_003153</name>
</gene>
<name>A0AAD4DJU0_9FUNG</name>
<comment type="caution">
    <text evidence="3">The sequence shown here is derived from an EMBL/GenBank/DDBJ whole genome shotgun (WGS) entry which is preliminary data.</text>
</comment>
<reference evidence="3" key="1">
    <citation type="journal article" date="2020" name="Fungal Divers.">
        <title>Resolving the Mortierellaceae phylogeny through synthesis of multi-gene phylogenetics and phylogenomics.</title>
        <authorList>
            <person name="Vandepol N."/>
            <person name="Liber J."/>
            <person name="Desiro A."/>
            <person name="Na H."/>
            <person name="Kennedy M."/>
            <person name="Barry K."/>
            <person name="Grigoriev I.V."/>
            <person name="Miller A.N."/>
            <person name="O'Donnell K."/>
            <person name="Stajich J.E."/>
            <person name="Bonito G."/>
        </authorList>
    </citation>
    <scope>NUCLEOTIDE SEQUENCE</scope>
    <source>
        <strain evidence="3">NRRL 28262</strain>
    </source>
</reference>
<keyword evidence="4" id="KW-1185">Reference proteome</keyword>
<evidence type="ECO:0000256" key="1">
    <source>
        <dbReference type="SAM" id="MobiDB-lite"/>
    </source>
</evidence>
<dbReference type="AlphaFoldDB" id="A0AAD4DJU0"/>
<feature type="transmembrane region" description="Helical" evidence="2">
    <location>
        <begin position="274"/>
        <end position="293"/>
    </location>
</feature>
<accession>A0AAD4DJU0</accession>
<proteinExistence type="predicted"/>
<dbReference type="EMBL" id="JAAAIL010000170">
    <property type="protein sequence ID" value="KAG0278793.1"/>
    <property type="molecule type" value="Genomic_DNA"/>
</dbReference>
<sequence>MTHLLSSSTPLTGETLANNSNKRVSEYEFPTAVKVDLPYQSYINHPYNQQSTTSNTSKGPQPHSQIQKPQAYVSKYNSYTNSSKTMRLITIPSSTSVALSAIEKAKGGRLNDLDLNLNSPTSPLVSPPPPYLHSDQSELKFGVFSDKKNKQQQQRQSVQWPSMMQISSTTGATTATVTRPKLARMPPQAISILPGGHLGTTAGADESGPVKLSSPRVGRLMESGESETLYNLQMSDDYQHHNIGTTSSAPLSASTTVPHPQYPTFWEDARQTKVHWAFLSFGCVLLGSVIWVLVMQVFIVEWAMVMPAATLGLLALQFGRYRWKRSQYIKQQTATAVCMHSRNTTSLQSVVTSEQQHDTDPFLEPHQPRDYYQHAYQHQQAAMAAITRPQVHPQQQQHVTFQDAPPSPSTTELQFNQHQYKQPRLSQMAKKLNQQQQQQRRPLTVNPGLYRATVSAAAGTSGSNQVNNGSPYYQNPQFLSPVDSPQTPPPAYFLKNIELPKIDSVGDLVSEFECDLGSIQY</sequence>
<keyword evidence="2" id="KW-1133">Transmembrane helix</keyword>
<protein>
    <submittedName>
        <fullName evidence="3">Uncharacterized protein</fullName>
    </submittedName>
</protein>
<dbReference type="Proteomes" id="UP001194580">
    <property type="component" value="Unassembled WGS sequence"/>
</dbReference>
<organism evidence="3 4">
    <name type="scientific">Linnemannia exigua</name>
    <dbReference type="NCBI Taxonomy" id="604196"/>
    <lineage>
        <taxon>Eukaryota</taxon>
        <taxon>Fungi</taxon>
        <taxon>Fungi incertae sedis</taxon>
        <taxon>Mucoromycota</taxon>
        <taxon>Mortierellomycotina</taxon>
        <taxon>Mortierellomycetes</taxon>
        <taxon>Mortierellales</taxon>
        <taxon>Mortierellaceae</taxon>
        <taxon>Linnemannia</taxon>
    </lineage>
</organism>